<dbReference type="PANTHER" id="PTHR12903">
    <property type="entry name" value="MITOCHONDRIAL RIBOSOMAL PROTEIN L24"/>
    <property type="match status" value="1"/>
</dbReference>
<dbReference type="KEGG" id="lfa:LFA_2797"/>
<dbReference type="HOGENOM" id="CLU_093315_2_2_6"/>
<evidence type="ECO:0000313" key="9">
    <source>
        <dbReference type="Proteomes" id="UP000032430"/>
    </source>
</evidence>
<evidence type="ECO:0000256" key="3">
    <source>
        <dbReference type="ARBA" id="ARBA00023274"/>
    </source>
</evidence>
<evidence type="ECO:0000256" key="5">
    <source>
        <dbReference type="HAMAP-Rule" id="MF_01326"/>
    </source>
</evidence>
<dbReference type="GO" id="GO:0005840">
    <property type="term" value="C:ribosome"/>
    <property type="evidence" value="ECO:0007669"/>
    <property type="project" value="UniProtKB-KW"/>
</dbReference>
<keyword evidence="5" id="KW-0694">RNA-binding</keyword>
<dbReference type="Proteomes" id="UP000032430">
    <property type="component" value="Chromosome I"/>
</dbReference>
<dbReference type="Gene3D" id="2.30.30.30">
    <property type="match status" value="1"/>
</dbReference>
<evidence type="ECO:0000259" key="7">
    <source>
        <dbReference type="SMART" id="SM00739"/>
    </source>
</evidence>
<dbReference type="AlphaFoldDB" id="A0A098G6T0"/>
<dbReference type="SMART" id="SM00739">
    <property type="entry name" value="KOW"/>
    <property type="match status" value="1"/>
</dbReference>
<dbReference type="STRING" id="1212491.LFA_2797"/>
<sequence>MKRIRTGDEVIIIAGKSKGHIGKVLSVHENKVVVEGGNLIKKHVKPNPQKPENKGGIVSRENSLHVSNVAHYNPVTKKADKIGFKYLETGGITKKVRYFKSNDEIIDRV</sequence>
<evidence type="ECO:0000313" key="8">
    <source>
        <dbReference type="EMBL" id="CEG58162.1"/>
    </source>
</evidence>
<dbReference type="GO" id="GO:0019843">
    <property type="term" value="F:rRNA binding"/>
    <property type="evidence" value="ECO:0007669"/>
    <property type="project" value="UniProtKB-UniRule"/>
</dbReference>
<comment type="function">
    <text evidence="5">One of two assembly initiator proteins, it binds directly to the 5'-end of the 23S rRNA, where it nucleates assembly of the 50S subunit.</text>
</comment>
<comment type="similarity">
    <text evidence="1 5 6">Belongs to the universal ribosomal protein uL24 family.</text>
</comment>
<dbReference type="RefSeq" id="WP_045096542.1">
    <property type="nucleotide sequence ID" value="NZ_LN614827.1"/>
</dbReference>
<name>A0A098G6T0_9GAMM</name>
<gene>
    <name evidence="5 8" type="primary">rplX</name>
    <name evidence="8" type="ORF">LFA_2797</name>
</gene>
<dbReference type="NCBIfam" id="TIGR01079">
    <property type="entry name" value="rplX_bact"/>
    <property type="match status" value="1"/>
</dbReference>
<dbReference type="Pfam" id="PF17136">
    <property type="entry name" value="ribosomal_L24"/>
    <property type="match status" value="1"/>
</dbReference>
<reference evidence="9" key="1">
    <citation type="submission" date="2014-09" db="EMBL/GenBank/DDBJ databases">
        <authorList>
            <person name="Gomez-Valero L."/>
        </authorList>
    </citation>
    <scope>NUCLEOTIDE SEQUENCE [LARGE SCALE GENOMIC DNA]</scope>
    <source>
        <strain evidence="9">ATCC700992</strain>
    </source>
</reference>
<comment type="function">
    <text evidence="5">One of the proteins that surrounds the polypeptide exit tunnel on the outside of the subunit.</text>
</comment>
<dbReference type="InterPro" id="IPR014722">
    <property type="entry name" value="Rib_uL2_dom2"/>
</dbReference>
<dbReference type="CDD" id="cd06089">
    <property type="entry name" value="KOW_RPL26"/>
    <property type="match status" value="1"/>
</dbReference>
<dbReference type="SUPFAM" id="SSF50104">
    <property type="entry name" value="Translation proteins SH3-like domain"/>
    <property type="match status" value="1"/>
</dbReference>
<dbReference type="InterPro" id="IPR003256">
    <property type="entry name" value="Ribosomal_uL24"/>
</dbReference>
<keyword evidence="2 5" id="KW-0689">Ribosomal protein</keyword>
<dbReference type="GO" id="GO:0006412">
    <property type="term" value="P:translation"/>
    <property type="evidence" value="ECO:0007669"/>
    <property type="project" value="UniProtKB-UniRule"/>
</dbReference>
<comment type="subunit">
    <text evidence="5">Part of the 50S ribosomal subunit.</text>
</comment>
<evidence type="ECO:0000256" key="4">
    <source>
        <dbReference type="ARBA" id="ARBA00035206"/>
    </source>
</evidence>
<dbReference type="InterPro" id="IPR005825">
    <property type="entry name" value="Ribosomal_uL24_CS"/>
</dbReference>
<dbReference type="InterPro" id="IPR005824">
    <property type="entry name" value="KOW"/>
</dbReference>
<evidence type="ECO:0000256" key="6">
    <source>
        <dbReference type="RuleBase" id="RU003477"/>
    </source>
</evidence>
<dbReference type="GO" id="GO:1990904">
    <property type="term" value="C:ribonucleoprotein complex"/>
    <property type="evidence" value="ECO:0007669"/>
    <property type="project" value="UniProtKB-KW"/>
</dbReference>
<organism evidence="8 9">
    <name type="scientific">Legionella fallonii LLAP-10</name>
    <dbReference type="NCBI Taxonomy" id="1212491"/>
    <lineage>
        <taxon>Bacteria</taxon>
        <taxon>Pseudomonadati</taxon>
        <taxon>Pseudomonadota</taxon>
        <taxon>Gammaproteobacteria</taxon>
        <taxon>Legionellales</taxon>
        <taxon>Legionellaceae</taxon>
        <taxon>Legionella</taxon>
    </lineage>
</organism>
<keyword evidence="9" id="KW-1185">Reference proteome</keyword>
<evidence type="ECO:0000256" key="2">
    <source>
        <dbReference type="ARBA" id="ARBA00022980"/>
    </source>
</evidence>
<protein>
    <recommendedName>
        <fullName evidence="4 5">Large ribosomal subunit protein uL24</fullName>
    </recommendedName>
</protein>
<dbReference type="GO" id="GO:0003735">
    <property type="term" value="F:structural constituent of ribosome"/>
    <property type="evidence" value="ECO:0007669"/>
    <property type="project" value="InterPro"/>
</dbReference>
<keyword evidence="3 5" id="KW-0687">Ribonucleoprotein</keyword>
<dbReference type="InterPro" id="IPR008991">
    <property type="entry name" value="Translation_prot_SH3-like_sf"/>
</dbReference>
<proteinExistence type="inferred from homology"/>
<dbReference type="OrthoDB" id="9807419at2"/>
<dbReference type="HAMAP" id="MF_01326_B">
    <property type="entry name" value="Ribosomal_uL24_B"/>
    <property type="match status" value="1"/>
</dbReference>
<dbReference type="InterPro" id="IPR041988">
    <property type="entry name" value="Ribosomal_uL24_KOW"/>
</dbReference>
<dbReference type="Pfam" id="PF00467">
    <property type="entry name" value="KOW"/>
    <property type="match status" value="1"/>
</dbReference>
<dbReference type="EMBL" id="LN614827">
    <property type="protein sequence ID" value="CEG58162.1"/>
    <property type="molecule type" value="Genomic_DNA"/>
</dbReference>
<evidence type="ECO:0000256" key="1">
    <source>
        <dbReference type="ARBA" id="ARBA00010618"/>
    </source>
</evidence>
<keyword evidence="5" id="KW-0699">rRNA-binding</keyword>
<accession>A0A098G6T0</accession>
<dbReference type="PROSITE" id="PS01108">
    <property type="entry name" value="RIBOSOMAL_L24"/>
    <property type="match status" value="1"/>
</dbReference>
<feature type="domain" description="KOW" evidence="7">
    <location>
        <begin position="3"/>
        <end position="30"/>
    </location>
</feature>
<dbReference type="InterPro" id="IPR057264">
    <property type="entry name" value="Ribosomal_uL24_C"/>
</dbReference>